<protein>
    <submittedName>
        <fullName evidence="1">Uncharacterized protein</fullName>
    </submittedName>
</protein>
<gene>
    <name evidence="1" type="ORF">JI435_021060</name>
</gene>
<sequence>MWLLTLLRTGTPIAKYTFRGALVWRHNWQRPCNKRAIEDVTIEARLCEAEPGSSQSSSRSRAIDRPTVPFGPMQHVLQNTLRLCFCPRRIHLPLAVSAP</sequence>
<dbReference type="VEuPathDB" id="FungiDB:JI435_021060"/>
<dbReference type="Proteomes" id="UP000663193">
    <property type="component" value="Chromosome 2"/>
</dbReference>
<accession>A0A7U2HXQ1</accession>
<keyword evidence="2" id="KW-1185">Reference proteome</keyword>
<evidence type="ECO:0000313" key="1">
    <source>
        <dbReference type="EMBL" id="QRC91932.1"/>
    </source>
</evidence>
<dbReference type="EMBL" id="CP069024">
    <property type="protein sequence ID" value="QRC91932.1"/>
    <property type="molecule type" value="Genomic_DNA"/>
</dbReference>
<reference evidence="2" key="1">
    <citation type="journal article" date="2021" name="BMC Genomics">
        <title>Chromosome-level genome assembly and manually-curated proteome of model necrotroph Parastagonospora nodorum Sn15 reveals a genome-wide trove of candidate effector homologs, and redundancy of virulence-related functions within an accessory chromosome.</title>
        <authorList>
            <person name="Bertazzoni S."/>
            <person name="Jones D.A.B."/>
            <person name="Phan H.T."/>
            <person name="Tan K.-C."/>
            <person name="Hane J.K."/>
        </authorList>
    </citation>
    <scope>NUCLEOTIDE SEQUENCE [LARGE SCALE GENOMIC DNA]</scope>
    <source>
        <strain evidence="2">SN15 / ATCC MYA-4574 / FGSC 10173)</strain>
    </source>
</reference>
<organism evidence="1 2">
    <name type="scientific">Phaeosphaeria nodorum (strain SN15 / ATCC MYA-4574 / FGSC 10173)</name>
    <name type="common">Glume blotch fungus</name>
    <name type="synonym">Parastagonospora nodorum</name>
    <dbReference type="NCBI Taxonomy" id="321614"/>
    <lineage>
        <taxon>Eukaryota</taxon>
        <taxon>Fungi</taxon>
        <taxon>Dikarya</taxon>
        <taxon>Ascomycota</taxon>
        <taxon>Pezizomycotina</taxon>
        <taxon>Dothideomycetes</taxon>
        <taxon>Pleosporomycetidae</taxon>
        <taxon>Pleosporales</taxon>
        <taxon>Pleosporineae</taxon>
        <taxon>Phaeosphaeriaceae</taxon>
        <taxon>Parastagonospora</taxon>
    </lineage>
</organism>
<evidence type="ECO:0000313" key="2">
    <source>
        <dbReference type="Proteomes" id="UP000663193"/>
    </source>
</evidence>
<dbReference type="AlphaFoldDB" id="A0A7U2HXQ1"/>
<proteinExistence type="predicted"/>
<name>A0A7U2HXQ1_PHANO</name>